<gene>
    <name evidence="10" type="ORF">HK099_006855</name>
</gene>
<dbReference type="GO" id="GO:0006308">
    <property type="term" value="P:DNA catabolic process"/>
    <property type="evidence" value="ECO:0007669"/>
    <property type="project" value="InterPro"/>
</dbReference>
<comment type="similarity">
    <text evidence="1">Belongs to the nuclease type I family.</text>
</comment>
<keyword evidence="7" id="KW-0325">Glycoprotein</keyword>
<dbReference type="CDD" id="cd11010">
    <property type="entry name" value="S1-P1_nuclease"/>
    <property type="match status" value="1"/>
</dbReference>
<name>A0AAD5XWR8_9FUNG</name>
<dbReference type="EMBL" id="JADGJW010000619">
    <property type="protein sequence ID" value="KAJ3214453.1"/>
    <property type="molecule type" value="Genomic_DNA"/>
</dbReference>
<keyword evidence="11" id="KW-1185">Reference proteome</keyword>
<feature type="compositionally biased region" description="Low complexity" evidence="8">
    <location>
        <begin position="304"/>
        <end position="329"/>
    </location>
</feature>
<evidence type="ECO:0000256" key="5">
    <source>
        <dbReference type="ARBA" id="ARBA00022801"/>
    </source>
</evidence>
<dbReference type="InterPro" id="IPR003154">
    <property type="entry name" value="S1/P1nuclease"/>
</dbReference>
<evidence type="ECO:0000313" key="11">
    <source>
        <dbReference type="Proteomes" id="UP001211065"/>
    </source>
</evidence>
<evidence type="ECO:0000256" key="3">
    <source>
        <dbReference type="ARBA" id="ARBA00022723"/>
    </source>
</evidence>
<keyword evidence="2" id="KW-0540">Nuclease</keyword>
<organism evidence="10 11">
    <name type="scientific">Clydaea vesicula</name>
    <dbReference type="NCBI Taxonomy" id="447962"/>
    <lineage>
        <taxon>Eukaryota</taxon>
        <taxon>Fungi</taxon>
        <taxon>Fungi incertae sedis</taxon>
        <taxon>Chytridiomycota</taxon>
        <taxon>Chytridiomycota incertae sedis</taxon>
        <taxon>Chytridiomycetes</taxon>
        <taxon>Lobulomycetales</taxon>
        <taxon>Lobulomycetaceae</taxon>
        <taxon>Clydaea</taxon>
    </lineage>
</organism>
<keyword evidence="4" id="KW-0255">Endonuclease</keyword>
<dbReference type="GO" id="GO:0004519">
    <property type="term" value="F:endonuclease activity"/>
    <property type="evidence" value="ECO:0007669"/>
    <property type="project" value="UniProtKB-KW"/>
</dbReference>
<evidence type="ECO:0000313" key="10">
    <source>
        <dbReference type="EMBL" id="KAJ3214453.1"/>
    </source>
</evidence>
<keyword evidence="5" id="KW-0378">Hydrolase</keyword>
<feature type="signal peptide" evidence="9">
    <location>
        <begin position="1"/>
        <end position="17"/>
    </location>
</feature>
<proteinExistence type="inferred from homology"/>
<comment type="caution">
    <text evidence="10">The sequence shown here is derived from an EMBL/GenBank/DDBJ whole genome shotgun (WGS) entry which is preliminary data.</text>
</comment>
<evidence type="ECO:0000256" key="8">
    <source>
        <dbReference type="SAM" id="MobiDB-lite"/>
    </source>
</evidence>
<dbReference type="Pfam" id="PF02265">
    <property type="entry name" value="S1-P1_nuclease"/>
    <property type="match status" value="2"/>
</dbReference>
<keyword evidence="3" id="KW-0479">Metal-binding</keyword>
<feature type="chain" id="PRO_5042220667" evidence="9">
    <location>
        <begin position="18"/>
        <end position="474"/>
    </location>
</feature>
<reference evidence="10" key="1">
    <citation type="submission" date="2020-05" db="EMBL/GenBank/DDBJ databases">
        <title>Phylogenomic resolution of chytrid fungi.</title>
        <authorList>
            <person name="Stajich J.E."/>
            <person name="Amses K."/>
            <person name="Simmons R."/>
            <person name="Seto K."/>
            <person name="Myers J."/>
            <person name="Bonds A."/>
            <person name="Quandt C.A."/>
            <person name="Barry K."/>
            <person name="Liu P."/>
            <person name="Grigoriev I."/>
            <person name="Longcore J.E."/>
            <person name="James T.Y."/>
        </authorList>
    </citation>
    <scope>NUCLEOTIDE SEQUENCE</scope>
    <source>
        <strain evidence="10">JEL0476</strain>
    </source>
</reference>
<accession>A0AAD5XWR8</accession>
<evidence type="ECO:0000256" key="6">
    <source>
        <dbReference type="ARBA" id="ARBA00023157"/>
    </source>
</evidence>
<evidence type="ECO:0000256" key="2">
    <source>
        <dbReference type="ARBA" id="ARBA00022722"/>
    </source>
</evidence>
<protein>
    <submittedName>
        <fullName evidence="10">Uncharacterized protein</fullName>
    </submittedName>
</protein>
<dbReference type="PANTHER" id="PTHR33146">
    <property type="entry name" value="ENDONUCLEASE 4"/>
    <property type="match status" value="1"/>
</dbReference>
<dbReference type="GO" id="GO:0003676">
    <property type="term" value="F:nucleic acid binding"/>
    <property type="evidence" value="ECO:0007669"/>
    <property type="project" value="InterPro"/>
</dbReference>
<dbReference type="PANTHER" id="PTHR33146:SF26">
    <property type="entry name" value="ENDONUCLEASE 4"/>
    <property type="match status" value="1"/>
</dbReference>
<dbReference type="Gene3D" id="1.10.575.10">
    <property type="entry name" value="P1 Nuclease"/>
    <property type="match status" value="2"/>
</dbReference>
<dbReference type="AlphaFoldDB" id="A0AAD5XWR8"/>
<evidence type="ECO:0000256" key="1">
    <source>
        <dbReference type="ARBA" id="ARBA00009547"/>
    </source>
</evidence>
<keyword evidence="9" id="KW-0732">Signal</keyword>
<dbReference type="GO" id="GO:0016788">
    <property type="term" value="F:hydrolase activity, acting on ester bonds"/>
    <property type="evidence" value="ECO:0007669"/>
    <property type="project" value="InterPro"/>
</dbReference>
<sequence length="474" mass="52719">MVQKLLFASFICTPVLSWGLEGHFSVAGVAEKYLNEKTKSFVKYFTENDAPFINGSIWADSVKYNDKVPGIPFYPWSKNLHFADTFDDPTTGNCTYDDHAVHEEFKEEYIIPLHVCGDQIGGNGRKVFLYNGKSNSTFTNDAGKTFNSFLNLHHIWDVEIVVQRMQEVIKSEYEPLNRNYVASMEPINEFVDYLYNKLEEGKGDFANKENWVKTLDSDWDKVNEVGHWVTPIEWAVDSNGFNCKYVYPDYLKDIKADLATNGYYETVKTAIDIQIAKGGFRLANVLNRAFASCELPLTTATPQASTVSTATPHASTASTATPQASTASTAAPYTSTVVGSTTVGVTYQTASLVKNNGGNPSATPYNPYGSIKYHSEKPYVAPSPTKAEPVYPSYPAAKVVDEKAYKGYPAAKVDEGKEEKAYKGYPAAKVVEEKQEKGYKGYLENKALPTKKVSKEEYPSTSNVAKVHKQKCHY</sequence>
<dbReference type="GO" id="GO:0046872">
    <property type="term" value="F:metal ion binding"/>
    <property type="evidence" value="ECO:0007669"/>
    <property type="project" value="UniProtKB-KW"/>
</dbReference>
<evidence type="ECO:0000256" key="4">
    <source>
        <dbReference type="ARBA" id="ARBA00022759"/>
    </source>
</evidence>
<dbReference type="InterPro" id="IPR008947">
    <property type="entry name" value="PLipase_C/P1_nuclease_dom_sf"/>
</dbReference>
<keyword evidence="6" id="KW-1015">Disulfide bond</keyword>
<evidence type="ECO:0000256" key="9">
    <source>
        <dbReference type="SAM" id="SignalP"/>
    </source>
</evidence>
<feature type="region of interest" description="Disordered" evidence="8">
    <location>
        <begin position="301"/>
        <end position="329"/>
    </location>
</feature>
<evidence type="ECO:0000256" key="7">
    <source>
        <dbReference type="ARBA" id="ARBA00023180"/>
    </source>
</evidence>
<dbReference type="SUPFAM" id="SSF48537">
    <property type="entry name" value="Phospholipase C/P1 nuclease"/>
    <property type="match status" value="1"/>
</dbReference>
<dbReference type="Proteomes" id="UP001211065">
    <property type="component" value="Unassembled WGS sequence"/>
</dbReference>